<dbReference type="Proteomes" id="UP000321306">
    <property type="component" value="Unassembled WGS sequence"/>
</dbReference>
<proteinExistence type="predicted"/>
<protein>
    <recommendedName>
        <fullName evidence="3">Histidine kinase/HSP90-like ATPase domain-containing protein</fullName>
    </recommendedName>
</protein>
<dbReference type="Gene3D" id="3.30.565.10">
    <property type="entry name" value="Histidine kinase-like ATPase, C-terminal domain"/>
    <property type="match status" value="1"/>
</dbReference>
<reference evidence="1 2" key="1">
    <citation type="submission" date="2019-07" db="EMBL/GenBank/DDBJ databases">
        <title>Whole genome shotgun sequence of Deinococcus cellulosilyticus NBRC 106333.</title>
        <authorList>
            <person name="Hosoyama A."/>
            <person name="Uohara A."/>
            <person name="Ohji S."/>
            <person name="Ichikawa N."/>
        </authorList>
    </citation>
    <scope>NUCLEOTIDE SEQUENCE [LARGE SCALE GENOMIC DNA]</scope>
    <source>
        <strain evidence="1 2">NBRC 106333</strain>
    </source>
</reference>
<dbReference type="SUPFAM" id="SSF55874">
    <property type="entry name" value="ATPase domain of HSP90 chaperone/DNA topoisomerase II/histidine kinase"/>
    <property type="match status" value="1"/>
</dbReference>
<dbReference type="EMBL" id="BJXB01000009">
    <property type="protein sequence ID" value="GEM46663.1"/>
    <property type="molecule type" value="Genomic_DNA"/>
</dbReference>
<dbReference type="RefSeq" id="WP_146884478.1">
    <property type="nucleotide sequence ID" value="NZ_BJXB01000009.1"/>
</dbReference>
<dbReference type="InterPro" id="IPR036890">
    <property type="entry name" value="HATPase_C_sf"/>
</dbReference>
<evidence type="ECO:0000313" key="2">
    <source>
        <dbReference type="Proteomes" id="UP000321306"/>
    </source>
</evidence>
<organism evidence="1 2">
    <name type="scientific">Deinococcus cellulosilyticus (strain DSM 18568 / NBRC 106333 / KACC 11606 / 5516J-15)</name>
    <dbReference type="NCBI Taxonomy" id="1223518"/>
    <lineage>
        <taxon>Bacteria</taxon>
        <taxon>Thermotogati</taxon>
        <taxon>Deinococcota</taxon>
        <taxon>Deinococci</taxon>
        <taxon>Deinococcales</taxon>
        <taxon>Deinococcaceae</taxon>
        <taxon>Deinococcus</taxon>
    </lineage>
</organism>
<dbReference type="OrthoDB" id="2041081at2"/>
<evidence type="ECO:0000313" key="1">
    <source>
        <dbReference type="EMBL" id="GEM46663.1"/>
    </source>
</evidence>
<gene>
    <name evidence="1" type="ORF">DC3_22980</name>
</gene>
<evidence type="ECO:0008006" key="3">
    <source>
        <dbReference type="Google" id="ProtNLM"/>
    </source>
</evidence>
<accession>A0A511N1A6</accession>
<dbReference type="AlphaFoldDB" id="A0A511N1A6"/>
<keyword evidence="2" id="KW-1185">Reference proteome</keyword>
<comment type="caution">
    <text evidence="1">The sequence shown here is derived from an EMBL/GenBank/DDBJ whole genome shotgun (WGS) entry which is preliminary data.</text>
</comment>
<name>A0A511N1A6_DEIC1</name>
<sequence length="192" mass="21986">MSRFGFELQGFMKSLSDFKNKPFQPLFEAVSNAIHALEDRKNILGDLSGSGSILITLQRDIQQEPLDLDLSRTVVHPIQAIEVRDNGIGFNEANHQSFFTIFSMHKAERGGKGIGRLTYLKVFEQIQVESCFFDHEREVYLKRTFSCDVEQNIFGEDIEEIPPQDTHTTVRLLQPKAEYVELLRKSGEHIAK</sequence>